<gene>
    <name evidence="3" type="ORF">BKA02_001984</name>
</gene>
<feature type="compositionally biased region" description="Basic and acidic residues" evidence="1">
    <location>
        <begin position="331"/>
        <end position="340"/>
    </location>
</feature>
<name>A0A7Y9EVX4_9MICO</name>
<keyword evidence="4" id="KW-1185">Reference proteome</keyword>
<keyword evidence="2" id="KW-0812">Transmembrane</keyword>
<comment type="caution">
    <text evidence="3">The sequence shown here is derived from an EMBL/GenBank/DDBJ whole genome shotgun (WGS) entry which is preliminary data.</text>
</comment>
<dbReference type="AlphaFoldDB" id="A0A7Y9EVX4"/>
<feature type="transmembrane region" description="Helical" evidence="2">
    <location>
        <begin position="67"/>
        <end position="87"/>
    </location>
</feature>
<dbReference type="EMBL" id="JACCBH010000001">
    <property type="protein sequence ID" value="NYD54929.1"/>
    <property type="molecule type" value="Genomic_DNA"/>
</dbReference>
<accession>A0A7Y9EVX4</accession>
<proteinExistence type="predicted"/>
<keyword evidence="2" id="KW-0472">Membrane</keyword>
<reference evidence="3 4" key="1">
    <citation type="submission" date="2020-07" db="EMBL/GenBank/DDBJ databases">
        <title>Sequencing the genomes of 1000 actinobacteria strains.</title>
        <authorList>
            <person name="Klenk H.-P."/>
        </authorList>
    </citation>
    <scope>NUCLEOTIDE SEQUENCE [LARGE SCALE GENOMIC DNA]</scope>
    <source>
        <strain evidence="3 4">DSM 22185</strain>
    </source>
</reference>
<evidence type="ECO:0000313" key="3">
    <source>
        <dbReference type="EMBL" id="NYD54929.1"/>
    </source>
</evidence>
<feature type="transmembrane region" description="Helical" evidence="2">
    <location>
        <begin position="93"/>
        <end position="111"/>
    </location>
</feature>
<organism evidence="3 4">
    <name type="scientific">Microbacterium pseudoresistens</name>
    <dbReference type="NCBI Taxonomy" id="640634"/>
    <lineage>
        <taxon>Bacteria</taxon>
        <taxon>Bacillati</taxon>
        <taxon>Actinomycetota</taxon>
        <taxon>Actinomycetes</taxon>
        <taxon>Micrococcales</taxon>
        <taxon>Microbacteriaceae</taxon>
        <taxon>Microbacterium</taxon>
    </lineage>
</organism>
<feature type="transmembrane region" description="Helical" evidence="2">
    <location>
        <begin position="141"/>
        <end position="160"/>
    </location>
</feature>
<feature type="transmembrane region" description="Helical" evidence="2">
    <location>
        <begin position="37"/>
        <end position="55"/>
    </location>
</feature>
<evidence type="ECO:0000256" key="2">
    <source>
        <dbReference type="SAM" id="Phobius"/>
    </source>
</evidence>
<evidence type="ECO:0000313" key="4">
    <source>
        <dbReference type="Proteomes" id="UP000552045"/>
    </source>
</evidence>
<evidence type="ECO:0000256" key="1">
    <source>
        <dbReference type="SAM" id="MobiDB-lite"/>
    </source>
</evidence>
<protein>
    <submittedName>
        <fullName evidence="3">Uncharacterized protein</fullName>
    </submittedName>
</protein>
<sequence>MRLTVRSVATALGVIFAVSLAVRALWWTAPPTHPRMLAATVAVFVITAVVAALAGQHRRLKMPLWTAFATLAIGVVIPVTACLALPPEYLREPYATWYIGAVGLLGVICIVRGRRLFGWALMAALTVESIVWIGLGDALGLGLVGSFVWMVVAQLVVTFWRAAMRDTDRLASIQQAASAWQATQAVRQRERRERVQYALSVAGPSLTRVIETRGDLAEEERVEARLAEGRLRDEIRGANLLNADARAAIEAARRRGATVTVFDEGGLDDLDEIARERIRSELADVLHDVPSARLIIRSARDAEVAVTVVGRTAAGESADDDSVELWREIRRTVREAREPDPPEDAQSTDA</sequence>
<feature type="transmembrane region" description="Helical" evidence="2">
    <location>
        <begin position="116"/>
        <end position="135"/>
    </location>
</feature>
<dbReference type="Proteomes" id="UP000552045">
    <property type="component" value="Unassembled WGS sequence"/>
</dbReference>
<keyword evidence="2" id="KW-1133">Transmembrane helix</keyword>
<feature type="region of interest" description="Disordered" evidence="1">
    <location>
        <begin position="331"/>
        <end position="350"/>
    </location>
</feature>
<dbReference type="RefSeq" id="WP_179433647.1">
    <property type="nucleotide sequence ID" value="NZ_BAABLC010000002.1"/>
</dbReference>